<dbReference type="GO" id="GO:0046872">
    <property type="term" value="F:metal ion binding"/>
    <property type="evidence" value="ECO:0007669"/>
    <property type="project" value="UniProtKB-KW"/>
</dbReference>
<dbReference type="InterPro" id="IPR015797">
    <property type="entry name" value="NUDIX_hydrolase-like_dom_sf"/>
</dbReference>
<organism evidence="9 10">
    <name type="scientific">Bemisia tabaci</name>
    <name type="common">Sweetpotato whitefly</name>
    <name type="synonym">Aleurodes tabaci</name>
    <dbReference type="NCBI Taxonomy" id="7038"/>
    <lineage>
        <taxon>Eukaryota</taxon>
        <taxon>Metazoa</taxon>
        <taxon>Ecdysozoa</taxon>
        <taxon>Arthropoda</taxon>
        <taxon>Hexapoda</taxon>
        <taxon>Insecta</taxon>
        <taxon>Pterygota</taxon>
        <taxon>Neoptera</taxon>
        <taxon>Paraneoptera</taxon>
        <taxon>Hemiptera</taxon>
        <taxon>Sternorrhyncha</taxon>
        <taxon>Aleyrodoidea</taxon>
        <taxon>Aleyrodidae</taxon>
        <taxon>Aleyrodinae</taxon>
        <taxon>Bemisia</taxon>
    </lineage>
</organism>
<dbReference type="PANTHER" id="PTHR12318:SF0">
    <property type="entry name" value="ACYL-COENZYME A DIPHOSPHATASE NUDT19"/>
    <property type="match status" value="1"/>
</dbReference>
<keyword evidence="4" id="KW-0479">Metal-binding</keyword>
<evidence type="ECO:0000256" key="4">
    <source>
        <dbReference type="ARBA" id="ARBA00022723"/>
    </source>
</evidence>
<dbReference type="GO" id="GO:0005739">
    <property type="term" value="C:mitochondrion"/>
    <property type="evidence" value="ECO:0007669"/>
    <property type="project" value="TreeGrafter"/>
</dbReference>
<dbReference type="Proteomes" id="UP001152759">
    <property type="component" value="Chromosome 10"/>
</dbReference>
<dbReference type="AlphaFoldDB" id="A0A9P0A2D8"/>
<comment type="similarity">
    <text evidence="3">Belongs to the Nudix hydrolase family.</text>
</comment>
<protein>
    <recommendedName>
        <fullName evidence="8">Nudix hydrolase domain-containing protein</fullName>
    </recommendedName>
</protein>
<dbReference type="InterPro" id="IPR039121">
    <property type="entry name" value="NUDT19"/>
</dbReference>
<dbReference type="EMBL" id="OU963871">
    <property type="protein sequence ID" value="CAH0382956.1"/>
    <property type="molecule type" value="Genomic_DNA"/>
</dbReference>
<dbReference type="KEGG" id="btab:109044682"/>
<keyword evidence="10" id="KW-1185">Reference proteome</keyword>
<reference evidence="9" key="1">
    <citation type="submission" date="2021-12" db="EMBL/GenBank/DDBJ databases">
        <authorList>
            <person name="King R."/>
        </authorList>
    </citation>
    <scope>NUCLEOTIDE SEQUENCE</scope>
</reference>
<keyword evidence="5" id="KW-0378">Hydrolase</keyword>
<dbReference type="InterPro" id="IPR000086">
    <property type="entry name" value="NUDIX_hydrolase_dom"/>
</dbReference>
<keyword evidence="7" id="KW-0464">Manganese</keyword>
<gene>
    <name evidence="9" type="ORF">BEMITA_LOCUS2444</name>
</gene>
<dbReference type="CDD" id="cd18870">
    <property type="entry name" value="NUDIX_AcylCoAdiphos_Nudt19"/>
    <property type="match status" value="1"/>
</dbReference>
<proteinExistence type="inferred from homology"/>
<feature type="domain" description="Nudix hydrolase" evidence="8">
    <location>
        <begin position="4"/>
        <end position="240"/>
    </location>
</feature>
<dbReference type="PROSITE" id="PS51462">
    <property type="entry name" value="NUDIX"/>
    <property type="match status" value="1"/>
</dbReference>
<dbReference type="SUPFAM" id="SSF55811">
    <property type="entry name" value="Nudix"/>
    <property type="match status" value="1"/>
</dbReference>
<comment type="cofactor">
    <cofactor evidence="1">
        <name>Mn(2+)</name>
        <dbReference type="ChEBI" id="CHEBI:29035"/>
    </cofactor>
</comment>
<evidence type="ECO:0000256" key="5">
    <source>
        <dbReference type="ARBA" id="ARBA00022801"/>
    </source>
</evidence>
<evidence type="ECO:0000313" key="10">
    <source>
        <dbReference type="Proteomes" id="UP001152759"/>
    </source>
</evidence>
<name>A0A9P0A2D8_BEMTA</name>
<dbReference type="GO" id="GO:0016818">
    <property type="term" value="F:hydrolase activity, acting on acid anhydrides, in phosphorus-containing anhydrides"/>
    <property type="evidence" value="ECO:0007669"/>
    <property type="project" value="InterPro"/>
</dbReference>
<evidence type="ECO:0000313" key="9">
    <source>
        <dbReference type="EMBL" id="CAH0382956.1"/>
    </source>
</evidence>
<sequence>MKRVWKEASSVIIAAKPKSFLRSRMSRDCSLSVLALKRHSDSSVLPNFYVFPGGHTHHSDSSEEWRRVFSQSTCEASRNCFETLNANVTLPIFKSNNEIGIPKAISLRIAAIRETFEECGILLCKRFEEKKQDIDKHLEIESIAQWRQQVIADASNFIKLCVENKCYPNVTALSLWSNWKTPVNIPAKKFDVAFFLVVLEDCYRAIPDSIEIEEIGWYPPEDLLNKSDQGEISLSHPQFYELSRLLHFKDVSELSKFAKQRNKSDCELFFPIMCFLDDQMVSILPGDELYPENGIEFTLEDAELKEKLNQSQKCHRLLISNVEPSGPLEHKSLIIQNVSPKYDHILPCSSHHITKAKPKNKL</sequence>
<evidence type="ECO:0000259" key="8">
    <source>
        <dbReference type="PROSITE" id="PS51462"/>
    </source>
</evidence>
<evidence type="ECO:0000256" key="1">
    <source>
        <dbReference type="ARBA" id="ARBA00001936"/>
    </source>
</evidence>
<dbReference type="Gene3D" id="3.90.79.10">
    <property type="entry name" value="Nucleoside Triphosphate Pyrophosphohydrolase"/>
    <property type="match status" value="1"/>
</dbReference>
<keyword evidence="6" id="KW-0460">Magnesium</keyword>
<comment type="cofactor">
    <cofactor evidence="2">
        <name>Mg(2+)</name>
        <dbReference type="ChEBI" id="CHEBI:18420"/>
    </cofactor>
</comment>
<evidence type="ECO:0000256" key="3">
    <source>
        <dbReference type="ARBA" id="ARBA00005582"/>
    </source>
</evidence>
<accession>A0A9P0A2D8</accession>
<evidence type="ECO:0000256" key="7">
    <source>
        <dbReference type="ARBA" id="ARBA00023211"/>
    </source>
</evidence>
<evidence type="ECO:0000256" key="2">
    <source>
        <dbReference type="ARBA" id="ARBA00001946"/>
    </source>
</evidence>
<evidence type="ECO:0000256" key="6">
    <source>
        <dbReference type="ARBA" id="ARBA00022842"/>
    </source>
</evidence>
<dbReference type="PANTHER" id="PTHR12318">
    <property type="entry name" value="TESTOSTERONE-REGULATED PROTEIN RP2"/>
    <property type="match status" value="1"/>
</dbReference>